<dbReference type="Gene3D" id="1.10.10.60">
    <property type="entry name" value="Homeodomain-like"/>
    <property type="match status" value="2"/>
</dbReference>
<evidence type="ECO:0000259" key="4">
    <source>
        <dbReference type="PROSITE" id="PS01124"/>
    </source>
</evidence>
<keyword evidence="2" id="KW-0238">DNA-binding</keyword>
<dbReference type="RefSeq" id="WP_060743286.1">
    <property type="nucleotide sequence ID" value="NZ_CAKMAM010000003.1"/>
</dbReference>
<dbReference type="GO" id="GO:0003700">
    <property type="term" value="F:DNA-binding transcription factor activity"/>
    <property type="evidence" value="ECO:0007669"/>
    <property type="project" value="InterPro"/>
</dbReference>
<dbReference type="PANTHER" id="PTHR43280:SF10">
    <property type="entry name" value="REGULATORY PROTEIN POCR"/>
    <property type="match status" value="1"/>
</dbReference>
<dbReference type="SUPFAM" id="SSF46689">
    <property type="entry name" value="Homeodomain-like"/>
    <property type="match status" value="2"/>
</dbReference>
<dbReference type="Gene3D" id="2.170.130.30">
    <property type="match status" value="1"/>
</dbReference>
<evidence type="ECO:0000256" key="1">
    <source>
        <dbReference type="ARBA" id="ARBA00023015"/>
    </source>
</evidence>
<dbReference type="InterPro" id="IPR027954">
    <property type="entry name" value="Transcobalamin-like_C"/>
</dbReference>
<dbReference type="PRINTS" id="PR00032">
    <property type="entry name" value="HTHARAC"/>
</dbReference>
<evidence type="ECO:0000313" key="5">
    <source>
        <dbReference type="EMBL" id="MBF7127511.1"/>
    </source>
</evidence>
<feature type="domain" description="HTH araC/xylS-type" evidence="4">
    <location>
        <begin position="170"/>
        <end position="268"/>
    </location>
</feature>
<keyword evidence="3" id="KW-0804">Transcription</keyword>
<reference evidence="6 8" key="2">
    <citation type="submission" date="2023-02" db="EMBL/GenBank/DDBJ databases">
        <title>Comparative genomics and fermentation flavor characterization of five lactic acid bacteria reveal flavor biosynthesis metabolic pathways in fermented muskmelon puree.</title>
        <authorList>
            <person name="Yuan L."/>
            <person name="Li M."/>
            <person name="Xu X."/>
            <person name="Lao F."/>
            <person name="Wu J."/>
        </authorList>
    </citation>
    <scope>NUCLEOTIDE SEQUENCE [LARGE SCALE GENOMIC DNA]</scope>
    <source>
        <strain evidence="6 8">Ca-4</strain>
    </source>
</reference>
<dbReference type="InterPro" id="IPR018060">
    <property type="entry name" value="HTH_AraC"/>
</dbReference>
<dbReference type="AlphaFoldDB" id="A0AA41C0G5"/>
<dbReference type="Proteomes" id="UP001214131">
    <property type="component" value="Chromosome"/>
</dbReference>
<dbReference type="PROSITE" id="PS01124">
    <property type="entry name" value="HTH_ARAC_FAMILY_2"/>
    <property type="match status" value="1"/>
</dbReference>
<proteinExistence type="predicted"/>
<organism evidence="5 7">
    <name type="scientific">Pediococcus pentosaceus</name>
    <dbReference type="NCBI Taxonomy" id="1255"/>
    <lineage>
        <taxon>Bacteria</taxon>
        <taxon>Bacillati</taxon>
        <taxon>Bacillota</taxon>
        <taxon>Bacilli</taxon>
        <taxon>Lactobacillales</taxon>
        <taxon>Lactobacillaceae</taxon>
        <taxon>Pediococcus</taxon>
    </lineage>
</organism>
<dbReference type="Pfam" id="PF14478">
    <property type="entry name" value="DUF4430"/>
    <property type="match status" value="1"/>
</dbReference>
<dbReference type="EMBL" id="CP118739">
    <property type="protein sequence ID" value="WEA57865.1"/>
    <property type="molecule type" value="Genomic_DNA"/>
</dbReference>
<gene>
    <name evidence="5" type="ORF">ITQ97_06785</name>
    <name evidence="6" type="ORF">PWB86_03085</name>
</gene>
<dbReference type="EMBL" id="JADOFV010000003">
    <property type="protein sequence ID" value="MBF7127511.1"/>
    <property type="molecule type" value="Genomic_DNA"/>
</dbReference>
<accession>A0AA41C0G5</accession>
<dbReference type="InterPro" id="IPR020449">
    <property type="entry name" value="Tscrpt_reg_AraC-type_HTH"/>
</dbReference>
<evidence type="ECO:0000256" key="2">
    <source>
        <dbReference type="ARBA" id="ARBA00023125"/>
    </source>
</evidence>
<dbReference type="Pfam" id="PF12833">
    <property type="entry name" value="HTH_18"/>
    <property type="match status" value="1"/>
</dbReference>
<evidence type="ECO:0000256" key="3">
    <source>
        <dbReference type="ARBA" id="ARBA00023163"/>
    </source>
</evidence>
<dbReference type="Proteomes" id="UP000743107">
    <property type="component" value="Unassembled WGS sequence"/>
</dbReference>
<dbReference type="PANTHER" id="PTHR43280">
    <property type="entry name" value="ARAC-FAMILY TRANSCRIPTIONAL REGULATOR"/>
    <property type="match status" value="1"/>
</dbReference>
<evidence type="ECO:0000313" key="6">
    <source>
        <dbReference type="EMBL" id="WEA57865.1"/>
    </source>
</evidence>
<dbReference type="SMART" id="SM00342">
    <property type="entry name" value="HTH_ARAC"/>
    <property type="match status" value="1"/>
</dbReference>
<dbReference type="GO" id="GO:0043565">
    <property type="term" value="F:sequence-specific DNA binding"/>
    <property type="evidence" value="ECO:0007669"/>
    <property type="project" value="InterPro"/>
</dbReference>
<evidence type="ECO:0000313" key="8">
    <source>
        <dbReference type="Proteomes" id="UP001214131"/>
    </source>
</evidence>
<reference evidence="5" key="1">
    <citation type="submission" date="2020-11" db="EMBL/GenBank/DDBJ databases">
        <title>Antibiotic susceptibility profiles of Pediococcus pentosaceus from various origins and their implications for the safety assessment of strains with food-technology applications.</title>
        <authorList>
            <person name="Shani N."/>
            <person name="Oberhaensli S."/>
            <person name="Arias E."/>
        </authorList>
    </citation>
    <scope>NUCLEOTIDE SEQUENCE</scope>
    <source>
        <strain evidence="5">FAM 19164</strain>
    </source>
</reference>
<protein>
    <submittedName>
        <fullName evidence="5">Helix-turn-helix domain-containing protein</fullName>
    </submittedName>
</protein>
<dbReference type="InterPro" id="IPR009057">
    <property type="entry name" value="Homeodomain-like_sf"/>
</dbReference>
<sequence>MLTTIAPSQQDTYIKLANSLNAFFEITQIDVLFFSFSGTLIYHGDIITDNKTIQQTMDPDHFGKSIIFPIVLNNQVWGFTMCSSAKSSNHRIQVSKEYLSNLFNSHFSEHENVQTIVLDPLTDDQLTKINYLSTILQLKTSTDNVLPIATDTNDEEKSSTERFEAIKSIKEATHYICENLNSSLTLNSVADHVFLSPSYLSRIFKKYMHINFINYINHQKIAQAQRELILTRKPINLISNVAGFSQTSYFTKTFKKITGLTPSAYRKENSEINRIYTLPRTLEWKLTDSVFDVSKIFFKNQNLDYYYESSNGFLYVNSIGDLTDSNEKSGWIFTIDGKQPTTSADQIPIKDVSVIQWMYVDFR</sequence>
<name>A0AA41C0G5_PEDPE</name>
<evidence type="ECO:0000313" key="7">
    <source>
        <dbReference type="Proteomes" id="UP000743107"/>
    </source>
</evidence>
<keyword evidence="1" id="KW-0805">Transcription regulation</keyword>